<reference evidence="3" key="1">
    <citation type="submission" date="2017-09" db="EMBL/GenBank/DDBJ databases">
        <title>Depth-based differentiation of microbial function through sediment-hosted aquifers and enrichment of novel symbionts in the deep terrestrial subsurface.</title>
        <authorList>
            <person name="Probst A.J."/>
            <person name="Ladd B."/>
            <person name="Jarett J.K."/>
            <person name="Geller-Mcgrath D.E."/>
            <person name="Sieber C.M.K."/>
            <person name="Emerson J.B."/>
            <person name="Anantharaman K."/>
            <person name="Thomas B.C."/>
            <person name="Malmstrom R."/>
            <person name="Stieglmeier M."/>
            <person name="Klingl A."/>
            <person name="Woyke T."/>
            <person name="Ryan C.M."/>
            <person name="Banfield J.F."/>
        </authorList>
    </citation>
    <scope>NUCLEOTIDE SEQUENCE [LARGE SCALE GENOMIC DNA]</scope>
</reference>
<dbReference type="Pfam" id="PF18915">
    <property type="entry name" value="DUF5667"/>
    <property type="match status" value="1"/>
</dbReference>
<evidence type="ECO:0000259" key="1">
    <source>
        <dbReference type="Pfam" id="PF18915"/>
    </source>
</evidence>
<comment type="caution">
    <text evidence="2">The sequence shown here is derived from an EMBL/GenBank/DDBJ whole genome shotgun (WGS) entry which is preliminary data.</text>
</comment>
<feature type="domain" description="DUF5667" evidence="1">
    <location>
        <begin position="67"/>
        <end position="176"/>
    </location>
</feature>
<dbReference type="Proteomes" id="UP000229631">
    <property type="component" value="Unassembled WGS sequence"/>
</dbReference>
<evidence type="ECO:0000313" key="2">
    <source>
        <dbReference type="EMBL" id="PIV01617.1"/>
    </source>
</evidence>
<gene>
    <name evidence="2" type="ORF">COS54_00680</name>
</gene>
<dbReference type="EMBL" id="PEVC01000016">
    <property type="protein sequence ID" value="PIV01617.1"/>
    <property type="molecule type" value="Genomic_DNA"/>
</dbReference>
<dbReference type="AlphaFoldDB" id="A0A2M7BEV6"/>
<name>A0A2M7BEV6_9BACT</name>
<evidence type="ECO:0000313" key="3">
    <source>
        <dbReference type="Proteomes" id="UP000229631"/>
    </source>
</evidence>
<sequence length="201" mass="22049">MIKKIIFLGAVLVLALTILFVSIRATTVIATANLAAATIKFAVSPVPSPEASVSSKPQSSYFLAYPGILPDNPLYRFKMVRDRIWEWLTTGSGSRAKLFLLYADKRLGAGKALIDGNKVSLGVSTILKGEKYFERAILEAEKEKKIKSGQLSTFGETLRTASLKYEEVLLELKEKASPDVKPAIDDLLKFLKSLQEKAAVI</sequence>
<organism evidence="2 3">
    <name type="scientific">Candidatus Shapirobacteria bacterium CG03_land_8_20_14_0_80_39_12</name>
    <dbReference type="NCBI Taxonomy" id="1974879"/>
    <lineage>
        <taxon>Bacteria</taxon>
        <taxon>Candidatus Shapironibacteriota</taxon>
    </lineage>
</organism>
<proteinExistence type="predicted"/>
<protein>
    <recommendedName>
        <fullName evidence="1">DUF5667 domain-containing protein</fullName>
    </recommendedName>
</protein>
<dbReference type="InterPro" id="IPR043725">
    <property type="entry name" value="DUF5667"/>
</dbReference>
<accession>A0A2M7BEV6</accession>